<keyword evidence="11" id="KW-1185">Reference proteome</keyword>
<evidence type="ECO:0000256" key="2">
    <source>
        <dbReference type="ARBA" id="ARBA00007992"/>
    </source>
</evidence>
<dbReference type="Proteomes" id="UP001149954">
    <property type="component" value="Unassembled WGS sequence"/>
</dbReference>
<dbReference type="GO" id="GO:0004497">
    <property type="term" value="F:monooxygenase activity"/>
    <property type="evidence" value="ECO:0007669"/>
    <property type="project" value="InterPro"/>
</dbReference>
<gene>
    <name evidence="10" type="ORF">N7463_007898</name>
</gene>
<feature type="domain" description="FAD-binding" evidence="9">
    <location>
        <begin position="7"/>
        <end position="321"/>
    </location>
</feature>
<dbReference type="InterPro" id="IPR036188">
    <property type="entry name" value="FAD/NAD-bd_sf"/>
</dbReference>
<keyword evidence="6" id="KW-1133">Transmembrane helix</keyword>
<dbReference type="EMBL" id="JAPWDS010000003">
    <property type="protein sequence ID" value="KAJ5505024.1"/>
    <property type="molecule type" value="Genomic_DNA"/>
</dbReference>
<evidence type="ECO:0000256" key="3">
    <source>
        <dbReference type="ARBA" id="ARBA00022630"/>
    </source>
</evidence>
<dbReference type="OrthoDB" id="10029326at2759"/>
<reference evidence="10" key="2">
    <citation type="journal article" date="2023" name="IMA Fungus">
        <title>Comparative genomic study of the Penicillium genus elucidates a diverse pangenome and 15 lateral gene transfer events.</title>
        <authorList>
            <person name="Petersen C."/>
            <person name="Sorensen T."/>
            <person name="Nielsen M.R."/>
            <person name="Sondergaard T.E."/>
            <person name="Sorensen J.L."/>
            <person name="Fitzpatrick D.A."/>
            <person name="Frisvad J.C."/>
            <person name="Nielsen K.L."/>
        </authorList>
    </citation>
    <scope>NUCLEOTIDE SEQUENCE</scope>
    <source>
        <strain evidence="10">IBT 29495</strain>
    </source>
</reference>
<comment type="similarity">
    <text evidence="2">Belongs to the paxM FAD-dependent monooxygenase family.</text>
</comment>
<protein>
    <recommendedName>
        <fullName evidence="9">FAD-binding domain-containing protein</fullName>
    </recommendedName>
</protein>
<dbReference type="GO" id="GO:0071949">
    <property type="term" value="F:FAD binding"/>
    <property type="evidence" value="ECO:0007669"/>
    <property type="project" value="InterPro"/>
</dbReference>
<feature type="non-terminal residue" evidence="10">
    <location>
        <position position="1"/>
    </location>
</feature>
<comment type="subcellular location">
    <subcellularLocation>
        <location evidence="1">Membrane</location>
    </subcellularLocation>
</comment>
<comment type="caution">
    <text evidence="10">The sequence shown here is derived from an EMBL/GenBank/DDBJ whole genome shotgun (WGS) entry which is preliminary data.</text>
</comment>
<keyword evidence="7" id="KW-0560">Oxidoreductase</keyword>
<dbReference type="AlphaFoldDB" id="A0A9X0C7E6"/>
<sequence>MSKLNFKVVVVGGSISGLTLAHGLEKLGIDYVVLEKRDQIAPQEGTFIGLLPNGSRVLEQLGLFANNIEKQVQPLTVTHLAWGDGFCYTTDAPATISERFGFPIAFIERQKLLDCLRLHLSGAKIHLNKTFVGLEELNDGTFNVYTKDGDCYHADLVVGADGVHSKVRAEMWRLANDSQPSLVSQEEMDSMTIEYNCTWGISSAVPGLKVGEQTSAIGQGLCILVFTHEYGCVYWFFTEKLDRKYSYAEAPRYTREETWGDLWEKRLVFTKSSLEEVVMQRWHWHQIVFVGDSMHKMAPNSGQGANSAIEDIAGLLNALKDSFSNPSGPVDLEARLSQFNAMRLKRIKKVDRHARLLVRFHTQDSLLYKIIGRHIVPRCSRDLVVDFATTLMFDATKLLWAAEPARSGPVFTSATTKAKTRSLALQLM</sequence>
<evidence type="ECO:0000256" key="4">
    <source>
        <dbReference type="ARBA" id="ARBA00022692"/>
    </source>
</evidence>
<name>A0A9X0C7E6_9EURO</name>
<evidence type="ECO:0000313" key="10">
    <source>
        <dbReference type="EMBL" id="KAJ5505024.1"/>
    </source>
</evidence>
<evidence type="ECO:0000256" key="1">
    <source>
        <dbReference type="ARBA" id="ARBA00004370"/>
    </source>
</evidence>
<dbReference type="Pfam" id="PF01494">
    <property type="entry name" value="FAD_binding_3"/>
    <property type="match status" value="1"/>
</dbReference>
<evidence type="ECO:0000256" key="5">
    <source>
        <dbReference type="ARBA" id="ARBA00022827"/>
    </source>
</evidence>
<keyword evidence="8" id="KW-0472">Membrane</keyword>
<dbReference type="PRINTS" id="PR00420">
    <property type="entry name" value="RNGMNOXGNASE"/>
</dbReference>
<keyword evidence="4" id="KW-0812">Transmembrane</keyword>
<evidence type="ECO:0000259" key="9">
    <source>
        <dbReference type="Pfam" id="PF01494"/>
    </source>
</evidence>
<accession>A0A9X0C7E6</accession>
<organism evidence="10 11">
    <name type="scientific">Penicillium fimorum</name>
    <dbReference type="NCBI Taxonomy" id="1882269"/>
    <lineage>
        <taxon>Eukaryota</taxon>
        <taxon>Fungi</taxon>
        <taxon>Dikarya</taxon>
        <taxon>Ascomycota</taxon>
        <taxon>Pezizomycotina</taxon>
        <taxon>Eurotiomycetes</taxon>
        <taxon>Eurotiomycetidae</taxon>
        <taxon>Eurotiales</taxon>
        <taxon>Aspergillaceae</taxon>
        <taxon>Penicillium</taxon>
    </lineage>
</organism>
<dbReference type="Gene3D" id="3.50.50.60">
    <property type="entry name" value="FAD/NAD(P)-binding domain"/>
    <property type="match status" value="1"/>
</dbReference>
<evidence type="ECO:0000256" key="6">
    <source>
        <dbReference type="ARBA" id="ARBA00022989"/>
    </source>
</evidence>
<dbReference type="InterPro" id="IPR002938">
    <property type="entry name" value="FAD-bd"/>
</dbReference>
<dbReference type="PANTHER" id="PTHR47356">
    <property type="entry name" value="FAD-DEPENDENT MONOOXYGENASE ASQG-RELATED"/>
    <property type="match status" value="1"/>
</dbReference>
<reference evidence="10" key="1">
    <citation type="submission" date="2022-12" db="EMBL/GenBank/DDBJ databases">
        <authorList>
            <person name="Petersen C."/>
        </authorList>
    </citation>
    <scope>NUCLEOTIDE SEQUENCE</scope>
    <source>
        <strain evidence="10">IBT 29495</strain>
    </source>
</reference>
<dbReference type="GO" id="GO:0016020">
    <property type="term" value="C:membrane"/>
    <property type="evidence" value="ECO:0007669"/>
    <property type="project" value="UniProtKB-SubCell"/>
</dbReference>
<evidence type="ECO:0000256" key="8">
    <source>
        <dbReference type="ARBA" id="ARBA00023136"/>
    </source>
</evidence>
<dbReference type="PANTHER" id="PTHR47356:SF2">
    <property type="entry name" value="FAD-BINDING DOMAIN-CONTAINING PROTEIN-RELATED"/>
    <property type="match status" value="1"/>
</dbReference>
<proteinExistence type="inferred from homology"/>
<evidence type="ECO:0000256" key="7">
    <source>
        <dbReference type="ARBA" id="ARBA00023002"/>
    </source>
</evidence>
<dbReference type="SUPFAM" id="SSF51905">
    <property type="entry name" value="FAD/NAD(P)-binding domain"/>
    <property type="match status" value="1"/>
</dbReference>
<keyword evidence="3" id="KW-0285">Flavoprotein</keyword>
<keyword evidence="5" id="KW-0274">FAD</keyword>
<dbReference type="InterPro" id="IPR050562">
    <property type="entry name" value="FAD_mOase_fung"/>
</dbReference>
<evidence type="ECO:0000313" key="11">
    <source>
        <dbReference type="Proteomes" id="UP001149954"/>
    </source>
</evidence>